<dbReference type="SUPFAM" id="SSF53448">
    <property type="entry name" value="Nucleotide-diphospho-sugar transferases"/>
    <property type="match status" value="1"/>
</dbReference>
<evidence type="ECO:0000313" key="2">
    <source>
        <dbReference type="Proteomes" id="UP000255534"/>
    </source>
</evidence>
<dbReference type="AlphaFoldDB" id="A0A379ULI4"/>
<reference evidence="1 2" key="1">
    <citation type="submission" date="2018-06" db="EMBL/GenBank/DDBJ databases">
        <authorList>
            <consortium name="Pathogen Informatics"/>
            <person name="Doyle S."/>
        </authorList>
    </citation>
    <scope>NUCLEOTIDE SEQUENCE [LARGE SCALE GENOMIC DNA]</scope>
    <source>
        <strain evidence="1 2">NCTC5798</strain>
    </source>
</reference>
<gene>
    <name evidence="1" type="ORF">NCTC5798_00234</name>
</gene>
<evidence type="ECO:0000313" key="1">
    <source>
        <dbReference type="EMBL" id="SUG69178.1"/>
    </source>
</evidence>
<protein>
    <submittedName>
        <fullName evidence="1">Glycosyl transferase</fullName>
    </submittedName>
</protein>
<sequence>MIIDRKVLNNHLNDIHDELFLYYDDFFFGYKLVLSGQKIRYSPEIKFIHDISIHGKCICPEWKVYYLCRNLLLLRKLLPVPRIFSVLSIVLRSLNISPYYHGSVRNFVIYILSGREYFMDLKVLVGNIISRTKR</sequence>
<dbReference type="InterPro" id="IPR029044">
    <property type="entry name" value="Nucleotide-diphossugar_trans"/>
</dbReference>
<proteinExistence type="predicted"/>
<organism evidence="1 2">
    <name type="scientific">Salmonella enterica I</name>
    <dbReference type="NCBI Taxonomy" id="59201"/>
    <lineage>
        <taxon>Bacteria</taxon>
        <taxon>Pseudomonadati</taxon>
        <taxon>Pseudomonadota</taxon>
        <taxon>Gammaproteobacteria</taxon>
        <taxon>Enterobacterales</taxon>
        <taxon>Enterobacteriaceae</taxon>
        <taxon>Salmonella</taxon>
    </lineage>
</organism>
<dbReference type="EMBL" id="UGXK01000001">
    <property type="protein sequence ID" value="SUG69178.1"/>
    <property type="molecule type" value="Genomic_DNA"/>
</dbReference>
<accession>A0A379ULI4</accession>
<name>A0A379ULI4_SALET</name>
<keyword evidence="1" id="KW-0808">Transferase</keyword>
<dbReference type="GO" id="GO:0016740">
    <property type="term" value="F:transferase activity"/>
    <property type="evidence" value="ECO:0007669"/>
    <property type="project" value="UniProtKB-KW"/>
</dbReference>
<dbReference type="Proteomes" id="UP000255534">
    <property type="component" value="Unassembled WGS sequence"/>
</dbReference>